<dbReference type="EMBL" id="CVRI01000051">
    <property type="protein sequence ID" value="CRK99570.1"/>
    <property type="molecule type" value="Genomic_DNA"/>
</dbReference>
<protein>
    <submittedName>
        <fullName evidence="2">CLUMA_CG012884, isoform A</fullName>
    </submittedName>
</protein>
<organism evidence="2 3">
    <name type="scientific">Clunio marinus</name>
    <dbReference type="NCBI Taxonomy" id="568069"/>
    <lineage>
        <taxon>Eukaryota</taxon>
        <taxon>Metazoa</taxon>
        <taxon>Ecdysozoa</taxon>
        <taxon>Arthropoda</taxon>
        <taxon>Hexapoda</taxon>
        <taxon>Insecta</taxon>
        <taxon>Pterygota</taxon>
        <taxon>Neoptera</taxon>
        <taxon>Endopterygota</taxon>
        <taxon>Diptera</taxon>
        <taxon>Nematocera</taxon>
        <taxon>Chironomoidea</taxon>
        <taxon>Chironomidae</taxon>
        <taxon>Clunio</taxon>
    </lineage>
</organism>
<feature type="region of interest" description="Disordered" evidence="1">
    <location>
        <begin position="1"/>
        <end position="22"/>
    </location>
</feature>
<evidence type="ECO:0000313" key="3">
    <source>
        <dbReference type="Proteomes" id="UP000183832"/>
    </source>
</evidence>
<evidence type="ECO:0000256" key="1">
    <source>
        <dbReference type="SAM" id="MobiDB-lite"/>
    </source>
</evidence>
<gene>
    <name evidence="2" type="ORF">CLUMA_CG012884</name>
</gene>
<dbReference type="Proteomes" id="UP000183832">
    <property type="component" value="Unassembled WGS sequence"/>
</dbReference>
<accession>A0A1J1III0</accession>
<proteinExistence type="predicted"/>
<name>A0A1J1III0_9DIPT</name>
<sequence length="66" mass="7661">MNFQQSRCRKLKNKSEANDEESPNLFLSDFDAIKLRLNQLNGNTVGREKSRFKLKCVTIDTIQLQS</sequence>
<keyword evidence="3" id="KW-1185">Reference proteome</keyword>
<reference evidence="2 3" key="1">
    <citation type="submission" date="2015-04" db="EMBL/GenBank/DDBJ databases">
        <authorList>
            <person name="Syromyatnikov M.Y."/>
            <person name="Popov V.N."/>
        </authorList>
    </citation>
    <scope>NUCLEOTIDE SEQUENCE [LARGE SCALE GENOMIC DNA]</scope>
</reference>
<evidence type="ECO:0000313" key="2">
    <source>
        <dbReference type="EMBL" id="CRK99570.1"/>
    </source>
</evidence>
<dbReference type="AlphaFoldDB" id="A0A1J1III0"/>